<feature type="domain" description="F-box" evidence="1">
    <location>
        <begin position="6"/>
        <end position="51"/>
    </location>
</feature>
<sequence>MHPRIPSMIMNLPLELLQLIFQRLTLMDNLMNCRATCRSWRKVADAVFTSKLPLMLLSLSPPKKPHSRRFIRKFKSDEPNLASLSAPWSNDDESSTVLTETWPQSIDPSDIIRVQSVQGWLMFNKFHHLIEEDQTFSELSFFNPFSRARFKLPWLFLFSGTPRHYQVRVVFNSAPPGSEEFVVVFLCLFSYKDPENVKQRLAFIKFKQGSWIEIKSIGTNEIFRDIAVDDDDKLYGLTFKYNTSVVFMLTLGIDHDDVVERLVMKNSIKDTLVGSDILTHKYYKRRHQLAMDTSTGELFLVRHEMDGDGAAGSRCYESRRTKGFDVFKLERSSVRWCEVFDIGDCFLLWDYTRVSFVSAKGLTLPEKFKGGNCILFCHANTLWNSRGKGRFQDHDMGVFCLADRTITHFPISSSLPFSYQNMWFSPAPMLN</sequence>
<dbReference type="InterPro" id="IPR036047">
    <property type="entry name" value="F-box-like_dom_sf"/>
</dbReference>
<dbReference type="InterPro" id="IPR001810">
    <property type="entry name" value="F-box_dom"/>
</dbReference>
<dbReference type="PANTHER" id="PTHR44259:SF114">
    <property type="entry name" value="OS06G0707300 PROTEIN"/>
    <property type="match status" value="1"/>
</dbReference>
<dbReference type="SMART" id="SM00256">
    <property type="entry name" value="FBOX"/>
    <property type="match status" value="1"/>
</dbReference>
<keyword evidence="3" id="KW-1185">Reference proteome</keyword>
<evidence type="ECO:0000313" key="3">
    <source>
        <dbReference type="Proteomes" id="UP001341840"/>
    </source>
</evidence>
<dbReference type="Pfam" id="PF12937">
    <property type="entry name" value="F-box-like"/>
    <property type="match status" value="1"/>
</dbReference>
<dbReference type="EMBL" id="JASCZI010000042">
    <property type="protein sequence ID" value="MED6107587.1"/>
    <property type="molecule type" value="Genomic_DNA"/>
</dbReference>
<comment type="caution">
    <text evidence="2">The sequence shown here is derived from an EMBL/GenBank/DDBJ whole genome shotgun (WGS) entry which is preliminary data.</text>
</comment>
<dbReference type="PROSITE" id="PS50181">
    <property type="entry name" value="FBOX"/>
    <property type="match status" value="1"/>
</dbReference>
<accession>A0ABU6Q6W4</accession>
<dbReference type="InterPro" id="IPR050942">
    <property type="entry name" value="F-box_BR-signaling"/>
</dbReference>
<proteinExistence type="predicted"/>
<organism evidence="2 3">
    <name type="scientific">Stylosanthes scabra</name>
    <dbReference type="NCBI Taxonomy" id="79078"/>
    <lineage>
        <taxon>Eukaryota</taxon>
        <taxon>Viridiplantae</taxon>
        <taxon>Streptophyta</taxon>
        <taxon>Embryophyta</taxon>
        <taxon>Tracheophyta</taxon>
        <taxon>Spermatophyta</taxon>
        <taxon>Magnoliopsida</taxon>
        <taxon>eudicotyledons</taxon>
        <taxon>Gunneridae</taxon>
        <taxon>Pentapetalae</taxon>
        <taxon>rosids</taxon>
        <taxon>fabids</taxon>
        <taxon>Fabales</taxon>
        <taxon>Fabaceae</taxon>
        <taxon>Papilionoideae</taxon>
        <taxon>50 kb inversion clade</taxon>
        <taxon>dalbergioids sensu lato</taxon>
        <taxon>Dalbergieae</taxon>
        <taxon>Pterocarpus clade</taxon>
        <taxon>Stylosanthes</taxon>
    </lineage>
</organism>
<evidence type="ECO:0000259" key="1">
    <source>
        <dbReference type="PROSITE" id="PS50181"/>
    </source>
</evidence>
<dbReference type="InterPro" id="IPR005174">
    <property type="entry name" value="KIB1-4_b-propeller"/>
</dbReference>
<name>A0ABU6Q6W4_9FABA</name>
<evidence type="ECO:0000313" key="2">
    <source>
        <dbReference type="EMBL" id="MED6107587.1"/>
    </source>
</evidence>
<dbReference type="Proteomes" id="UP001341840">
    <property type="component" value="Unassembled WGS sequence"/>
</dbReference>
<gene>
    <name evidence="2" type="ORF">PIB30_015336</name>
</gene>
<dbReference type="Pfam" id="PF03478">
    <property type="entry name" value="Beta-prop_KIB1-4"/>
    <property type="match status" value="1"/>
</dbReference>
<protein>
    <recommendedName>
        <fullName evidence="1">F-box domain-containing protein</fullName>
    </recommendedName>
</protein>
<reference evidence="2 3" key="1">
    <citation type="journal article" date="2023" name="Plants (Basel)">
        <title>Bridging the Gap: Combining Genomics and Transcriptomics Approaches to Understand Stylosanthes scabra, an Orphan Legume from the Brazilian Caatinga.</title>
        <authorList>
            <person name="Ferreira-Neto J.R.C."/>
            <person name="da Silva M.D."/>
            <person name="Binneck E."/>
            <person name="de Melo N.F."/>
            <person name="da Silva R.H."/>
            <person name="de Melo A.L.T.M."/>
            <person name="Pandolfi V."/>
            <person name="Bustamante F.O."/>
            <person name="Brasileiro-Vidal A.C."/>
            <person name="Benko-Iseppon A.M."/>
        </authorList>
    </citation>
    <scope>NUCLEOTIDE SEQUENCE [LARGE SCALE GENOMIC DNA]</scope>
    <source>
        <tissue evidence="2">Leaves</tissue>
    </source>
</reference>
<dbReference type="PANTHER" id="PTHR44259">
    <property type="entry name" value="OS07G0183000 PROTEIN-RELATED"/>
    <property type="match status" value="1"/>
</dbReference>
<dbReference type="CDD" id="cd09917">
    <property type="entry name" value="F-box_SF"/>
    <property type="match status" value="1"/>
</dbReference>
<dbReference type="Gene3D" id="1.20.1280.50">
    <property type="match status" value="1"/>
</dbReference>
<dbReference type="SUPFAM" id="SSF81383">
    <property type="entry name" value="F-box domain"/>
    <property type="match status" value="1"/>
</dbReference>